<evidence type="ECO:0000313" key="1">
    <source>
        <dbReference type="EMBL" id="VVC40396.1"/>
    </source>
</evidence>
<protein>
    <submittedName>
        <fullName evidence="1">Uncharacterized protein</fullName>
    </submittedName>
</protein>
<sequence>MTAFDMAYNPYGSYHHLAVDNCNASCYEKTRNGMRDLLDSVAQPGFIFEESFMNLKKKVNFGCYLLEWRH</sequence>
<accession>A0A5E4N9E8</accession>
<reference evidence="1 2" key="1">
    <citation type="submission" date="2019-08" db="EMBL/GenBank/DDBJ databases">
        <authorList>
            <person name="Alioto T."/>
            <person name="Alioto T."/>
            <person name="Gomez Garrido J."/>
        </authorList>
    </citation>
    <scope>NUCLEOTIDE SEQUENCE [LARGE SCALE GENOMIC DNA]</scope>
</reference>
<evidence type="ECO:0000313" key="2">
    <source>
        <dbReference type="Proteomes" id="UP000325440"/>
    </source>
</evidence>
<gene>
    <name evidence="1" type="ORF">CINCED_3A007081</name>
</gene>
<organism evidence="1 2">
    <name type="scientific">Cinara cedri</name>
    <dbReference type="NCBI Taxonomy" id="506608"/>
    <lineage>
        <taxon>Eukaryota</taxon>
        <taxon>Metazoa</taxon>
        <taxon>Ecdysozoa</taxon>
        <taxon>Arthropoda</taxon>
        <taxon>Hexapoda</taxon>
        <taxon>Insecta</taxon>
        <taxon>Pterygota</taxon>
        <taxon>Neoptera</taxon>
        <taxon>Paraneoptera</taxon>
        <taxon>Hemiptera</taxon>
        <taxon>Sternorrhyncha</taxon>
        <taxon>Aphidomorpha</taxon>
        <taxon>Aphidoidea</taxon>
        <taxon>Aphididae</taxon>
        <taxon>Lachninae</taxon>
        <taxon>Cinara</taxon>
    </lineage>
</organism>
<keyword evidence="2" id="KW-1185">Reference proteome</keyword>
<name>A0A5E4N9E8_9HEMI</name>
<dbReference type="AlphaFoldDB" id="A0A5E4N9E8"/>
<dbReference type="EMBL" id="CABPRJ010001903">
    <property type="protein sequence ID" value="VVC40396.1"/>
    <property type="molecule type" value="Genomic_DNA"/>
</dbReference>
<dbReference type="Proteomes" id="UP000325440">
    <property type="component" value="Unassembled WGS sequence"/>
</dbReference>
<proteinExistence type="predicted"/>